<name>A0ABT3PAR3_9ALTE</name>
<dbReference type="RefSeq" id="WP_265618751.1">
    <property type="nucleotide sequence ID" value="NZ_JAPFRD010000013.1"/>
</dbReference>
<proteinExistence type="predicted"/>
<accession>A0ABT3PAR3</accession>
<keyword evidence="2" id="KW-1185">Reference proteome</keyword>
<dbReference type="EMBL" id="JAPFRD010000013">
    <property type="protein sequence ID" value="MCW8109868.1"/>
    <property type="molecule type" value="Genomic_DNA"/>
</dbReference>
<reference evidence="1" key="1">
    <citation type="submission" date="2022-11" db="EMBL/GenBank/DDBJ databases">
        <title>Alteromonas sp. nov., isolated from sea water of the Qingdao.</title>
        <authorList>
            <person name="Wang Q."/>
        </authorList>
    </citation>
    <scope>NUCLEOTIDE SEQUENCE</scope>
    <source>
        <strain evidence="1">ASW11-7</strain>
    </source>
</reference>
<evidence type="ECO:0000313" key="1">
    <source>
        <dbReference type="EMBL" id="MCW8109868.1"/>
    </source>
</evidence>
<dbReference type="Proteomes" id="UP001142810">
    <property type="component" value="Unassembled WGS sequence"/>
</dbReference>
<evidence type="ECO:0000313" key="2">
    <source>
        <dbReference type="Proteomes" id="UP001142810"/>
    </source>
</evidence>
<gene>
    <name evidence="1" type="ORF">OPS25_15280</name>
</gene>
<sequence length="154" mass="17619">MFQLSIFVLLMTVSERAFTEPSIENAWHCKTTYDVGEFQNVIDHHINFDSNGKYSFSTSISFVDTNSKKSELLAFVDGDYSFQNDLLEYKNVKNVDIQIKSDELNILTSGSIDELKDMLKQNSDSKYATLKLSNEIWISQDSVSGEKITCFKKK</sequence>
<comment type="caution">
    <text evidence="1">The sequence shown here is derived from an EMBL/GenBank/DDBJ whole genome shotgun (WGS) entry which is preliminary data.</text>
</comment>
<organism evidence="1 2">
    <name type="scientific">Alteromonas aquimaris</name>
    <dbReference type="NCBI Taxonomy" id="2998417"/>
    <lineage>
        <taxon>Bacteria</taxon>
        <taxon>Pseudomonadati</taxon>
        <taxon>Pseudomonadota</taxon>
        <taxon>Gammaproteobacteria</taxon>
        <taxon>Alteromonadales</taxon>
        <taxon>Alteromonadaceae</taxon>
        <taxon>Alteromonas/Salinimonas group</taxon>
        <taxon>Alteromonas</taxon>
    </lineage>
</organism>
<protein>
    <submittedName>
        <fullName evidence="1">Uncharacterized protein</fullName>
    </submittedName>
</protein>